<proteinExistence type="predicted"/>
<dbReference type="Pfam" id="PF02310">
    <property type="entry name" value="B12-binding"/>
    <property type="match status" value="1"/>
</dbReference>
<keyword evidence="4" id="KW-0408">Iron</keyword>
<dbReference type="CDD" id="cd01335">
    <property type="entry name" value="Radical_SAM"/>
    <property type="match status" value="1"/>
</dbReference>
<dbReference type="InterPro" id="IPR006638">
    <property type="entry name" value="Elp3/MiaA/NifB-like_rSAM"/>
</dbReference>
<dbReference type="InterPro" id="IPR034466">
    <property type="entry name" value="Methyltransferase_Class_B"/>
</dbReference>
<dbReference type="PANTHER" id="PTHR43409">
    <property type="entry name" value="ANAEROBIC MAGNESIUM-PROTOPORPHYRIN IX MONOMETHYL ESTER CYCLASE-RELATED"/>
    <property type="match status" value="1"/>
</dbReference>
<evidence type="ECO:0000259" key="7">
    <source>
        <dbReference type="PROSITE" id="PS51918"/>
    </source>
</evidence>
<comment type="cofactor">
    <cofactor evidence="1">
        <name>[4Fe-4S] cluster</name>
        <dbReference type="ChEBI" id="CHEBI:49883"/>
    </cofactor>
</comment>
<dbReference type="PROSITE" id="PS51332">
    <property type="entry name" value="B12_BINDING"/>
    <property type="match status" value="1"/>
</dbReference>
<dbReference type="GO" id="GO:0051539">
    <property type="term" value="F:4 iron, 4 sulfur cluster binding"/>
    <property type="evidence" value="ECO:0007669"/>
    <property type="project" value="UniProtKB-KW"/>
</dbReference>
<dbReference type="STRING" id="82374.NZ47_02515"/>
<accession>A0A0B2K420</accession>
<dbReference type="GO" id="GO:0046872">
    <property type="term" value="F:metal ion binding"/>
    <property type="evidence" value="ECO:0007669"/>
    <property type="project" value="UniProtKB-KW"/>
</dbReference>
<dbReference type="SUPFAM" id="SSF52242">
    <property type="entry name" value="Cobalamin (vitamin B12)-binding domain"/>
    <property type="match status" value="1"/>
</dbReference>
<protein>
    <submittedName>
        <fullName evidence="8">Radical SAM protein</fullName>
    </submittedName>
</protein>
<reference evidence="8 9" key="1">
    <citation type="journal article" date="2013" name="PLoS ONE">
        <title>Identification and characterization of three novel lipases belonging to families II and V from Anaerovibrio lipolyticus 5ST.</title>
        <authorList>
            <person name="Prive F."/>
            <person name="Kaderbhai N.N."/>
            <person name="Girdwood S."/>
            <person name="Worgan H.J."/>
            <person name="Pinloche E."/>
            <person name="Scollan N.D."/>
            <person name="Huws S.A."/>
            <person name="Newbold C.J."/>
        </authorList>
    </citation>
    <scope>NUCLEOTIDE SEQUENCE [LARGE SCALE GENOMIC DNA]</scope>
    <source>
        <strain evidence="8 9">5S</strain>
    </source>
</reference>
<dbReference type="SUPFAM" id="SSF102114">
    <property type="entry name" value="Radical SAM enzymes"/>
    <property type="match status" value="1"/>
</dbReference>
<sequence>MKKILWLAFNAKFSHTSLPVRYLRQAAAKLNIESELLELTINNYVPDILSEIYGHKPDIIGVSCYIWNIELIKHTLPLVRKVLPNTLIICGGPEVSYEVTDFMRANPAVDFVVRGEGEEAVMELLDLIINQGAINNERKLTVEPQNPGIAWRGGALEATAEDVIYPGQAVTVMNRLEPSKLELPFPYIDEEMEDIRERILYYETSRGCPFSCAYCLSCATAGVRYRPLDEVFKELNFFVSHNVRQVKFVDRTFNAKKSHFLPIIQFISDLPPDCRTNFHFEVAVDYLDEETIEVLQVMPKGRVQLEIGVQTTNKEVLKRISRVNHWEDICKNIKALQKKHNIHIHTDLIIGLPGEDLASFGKSFNDLYSLHTDMLQLGFLKFLKGSAMMDMVEEYHYEYMDIGPYEVLSNDVMDYGEIRWLHIFEQVFELYHNAGRCLKSMEYMIENFFGGNAFKFYSRFTDYWEKLGNHRRAISAKNLYGYLWDFFKMVLNADVDNGPRDDVMDRSAENHRLIMDNLMRYDALTADSGQNRPYFLNWNKEKYQEQTAAFWRDKLPAGQGASDVINGFKFTNWRELNKKYHIEFFDVTVVNAILLPQPQTLLFAYENRNFDRVVEVNIRLK</sequence>
<gene>
    <name evidence="8" type="ORF">NZ47_02515</name>
</gene>
<evidence type="ECO:0000256" key="1">
    <source>
        <dbReference type="ARBA" id="ARBA00001966"/>
    </source>
</evidence>
<keyword evidence="5" id="KW-0411">Iron-sulfur</keyword>
<dbReference type="Proteomes" id="UP000030993">
    <property type="component" value="Unassembled WGS sequence"/>
</dbReference>
<evidence type="ECO:0000256" key="3">
    <source>
        <dbReference type="ARBA" id="ARBA00022723"/>
    </source>
</evidence>
<dbReference type="InterPro" id="IPR025288">
    <property type="entry name" value="DUF4080"/>
</dbReference>
<dbReference type="EMBL" id="JSCE01000046">
    <property type="protein sequence ID" value="KHM52817.1"/>
    <property type="molecule type" value="Genomic_DNA"/>
</dbReference>
<name>A0A0B2K420_9FIRM</name>
<dbReference type="PANTHER" id="PTHR43409:SF16">
    <property type="entry name" value="SLR0320 PROTEIN"/>
    <property type="match status" value="1"/>
</dbReference>
<feature type="domain" description="Radical SAM core" evidence="7">
    <location>
        <begin position="194"/>
        <end position="429"/>
    </location>
</feature>
<dbReference type="AlphaFoldDB" id="A0A0B2K420"/>
<dbReference type="Gene3D" id="3.80.30.20">
    <property type="entry name" value="tm_1862 like domain"/>
    <property type="match status" value="1"/>
</dbReference>
<dbReference type="GO" id="GO:0003824">
    <property type="term" value="F:catalytic activity"/>
    <property type="evidence" value="ECO:0007669"/>
    <property type="project" value="InterPro"/>
</dbReference>
<evidence type="ECO:0000313" key="8">
    <source>
        <dbReference type="EMBL" id="KHM52817.1"/>
    </source>
</evidence>
<dbReference type="InterPro" id="IPR006158">
    <property type="entry name" value="Cobalamin-bd"/>
</dbReference>
<comment type="caution">
    <text evidence="8">The sequence shown here is derived from an EMBL/GenBank/DDBJ whole genome shotgun (WGS) entry which is preliminary data.</text>
</comment>
<dbReference type="GO" id="GO:0005829">
    <property type="term" value="C:cytosol"/>
    <property type="evidence" value="ECO:0007669"/>
    <property type="project" value="TreeGrafter"/>
</dbReference>
<dbReference type="PROSITE" id="PS51918">
    <property type="entry name" value="RADICAL_SAM"/>
    <property type="match status" value="1"/>
</dbReference>
<evidence type="ECO:0000313" key="9">
    <source>
        <dbReference type="Proteomes" id="UP000030993"/>
    </source>
</evidence>
<evidence type="ECO:0000256" key="2">
    <source>
        <dbReference type="ARBA" id="ARBA00022691"/>
    </source>
</evidence>
<keyword evidence="3" id="KW-0479">Metal-binding</keyword>
<dbReference type="SMART" id="SM00729">
    <property type="entry name" value="Elp3"/>
    <property type="match status" value="1"/>
</dbReference>
<keyword evidence="2" id="KW-0949">S-adenosyl-L-methionine</keyword>
<dbReference type="InterPro" id="IPR058240">
    <property type="entry name" value="rSAM_sf"/>
</dbReference>
<keyword evidence="9" id="KW-1185">Reference proteome</keyword>
<dbReference type="InterPro" id="IPR036724">
    <property type="entry name" value="Cobalamin-bd_sf"/>
</dbReference>
<dbReference type="SFLD" id="SFLDG01082">
    <property type="entry name" value="B12-binding_domain_containing"/>
    <property type="match status" value="1"/>
</dbReference>
<dbReference type="SFLD" id="SFLDS00029">
    <property type="entry name" value="Radical_SAM"/>
    <property type="match status" value="1"/>
</dbReference>
<dbReference type="InterPro" id="IPR023404">
    <property type="entry name" value="rSAM_horseshoe"/>
</dbReference>
<dbReference type="CDD" id="cd02068">
    <property type="entry name" value="radical_SAM_B12_BD"/>
    <property type="match status" value="1"/>
</dbReference>
<feature type="domain" description="B12-binding" evidence="6">
    <location>
        <begin position="2"/>
        <end position="135"/>
    </location>
</feature>
<dbReference type="Gene3D" id="3.40.50.280">
    <property type="entry name" value="Cobalamin-binding domain"/>
    <property type="match status" value="1"/>
</dbReference>
<dbReference type="SFLD" id="SFLDG01123">
    <property type="entry name" value="methyltransferase_(Class_B)"/>
    <property type="match status" value="1"/>
</dbReference>
<organism evidence="8 9">
    <name type="scientific">Anaerovibrio lipolyticus</name>
    <dbReference type="NCBI Taxonomy" id="82374"/>
    <lineage>
        <taxon>Bacteria</taxon>
        <taxon>Bacillati</taxon>
        <taxon>Bacillota</taxon>
        <taxon>Negativicutes</taxon>
        <taxon>Selenomonadales</taxon>
        <taxon>Selenomonadaceae</taxon>
        <taxon>Anaerovibrio</taxon>
    </lineage>
</organism>
<dbReference type="RefSeq" id="WP_039206126.1">
    <property type="nucleotide sequence ID" value="NZ_JSCE01000046.1"/>
</dbReference>
<dbReference type="Pfam" id="PF04055">
    <property type="entry name" value="Radical_SAM"/>
    <property type="match status" value="1"/>
</dbReference>
<dbReference type="InterPro" id="IPR007197">
    <property type="entry name" value="rSAM"/>
</dbReference>
<evidence type="ECO:0000256" key="4">
    <source>
        <dbReference type="ARBA" id="ARBA00023004"/>
    </source>
</evidence>
<evidence type="ECO:0000256" key="5">
    <source>
        <dbReference type="ARBA" id="ARBA00023014"/>
    </source>
</evidence>
<dbReference type="Pfam" id="PF13311">
    <property type="entry name" value="DUF4080"/>
    <property type="match status" value="1"/>
</dbReference>
<evidence type="ECO:0000259" key="6">
    <source>
        <dbReference type="PROSITE" id="PS51332"/>
    </source>
</evidence>
<dbReference type="InterPro" id="IPR051198">
    <property type="entry name" value="BchE-like"/>
</dbReference>
<dbReference type="GO" id="GO:0031419">
    <property type="term" value="F:cobalamin binding"/>
    <property type="evidence" value="ECO:0007669"/>
    <property type="project" value="InterPro"/>
</dbReference>